<organism evidence="2 3">
    <name type="scientific">Mucilaginibacter gossypii</name>
    <dbReference type="NCBI Taxonomy" id="551996"/>
    <lineage>
        <taxon>Bacteria</taxon>
        <taxon>Pseudomonadati</taxon>
        <taxon>Bacteroidota</taxon>
        <taxon>Sphingobacteriia</taxon>
        <taxon>Sphingobacteriales</taxon>
        <taxon>Sphingobacteriaceae</taxon>
        <taxon>Mucilaginibacter</taxon>
    </lineage>
</organism>
<accession>A0A1G8MYW5</accession>
<reference evidence="3" key="1">
    <citation type="submission" date="2016-10" db="EMBL/GenBank/DDBJ databases">
        <authorList>
            <person name="Varghese N."/>
            <person name="Submissions S."/>
        </authorList>
    </citation>
    <scope>NUCLEOTIDE SEQUENCE [LARGE SCALE GENOMIC DNA]</scope>
    <source>
        <strain evidence="3">Gh-67</strain>
    </source>
</reference>
<evidence type="ECO:0000256" key="1">
    <source>
        <dbReference type="SAM" id="SignalP"/>
    </source>
</evidence>
<sequence length="122" mass="14024">MKFVNLTLLLILLLAKIQAQDKSVRPTYNYDGYLQISNDKKLPIKLNFLVLLDSSIVGSYNYNPQNGRLKLAGIFNTDYSITFFEWDIKGHNTGRFDGQVSKDRHTITGIWKSGDKKHEFPL</sequence>
<gene>
    <name evidence="2" type="ORF">SAMN05192573_1303</name>
</gene>
<evidence type="ECO:0000313" key="3">
    <source>
        <dbReference type="Proteomes" id="UP000199705"/>
    </source>
</evidence>
<dbReference type="RefSeq" id="WP_091176175.1">
    <property type="nucleotide sequence ID" value="NZ_FNCG01000030.1"/>
</dbReference>
<name>A0A1G8MYW5_9SPHI</name>
<keyword evidence="3" id="KW-1185">Reference proteome</keyword>
<dbReference type="EMBL" id="FNCG01000030">
    <property type="protein sequence ID" value="SDI73171.1"/>
    <property type="molecule type" value="Genomic_DNA"/>
</dbReference>
<evidence type="ECO:0000313" key="2">
    <source>
        <dbReference type="EMBL" id="SDI73171.1"/>
    </source>
</evidence>
<feature type="chain" id="PRO_5011591953" evidence="1">
    <location>
        <begin position="20"/>
        <end position="122"/>
    </location>
</feature>
<proteinExistence type="predicted"/>
<protein>
    <submittedName>
        <fullName evidence="2">Uncharacterized protein</fullName>
    </submittedName>
</protein>
<feature type="signal peptide" evidence="1">
    <location>
        <begin position="1"/>
        <end position="19"/>
    </location>
</feature>
<dbReference type="Proteomes" id="UP000199705">
    <property type="component" value="Unassembled WGS sequence"/>
</dbReference>
<dbReference type="AlphaFoldDB" id="A0A1G8MYW5"/>
<keyword evidence="1" id="KW-0732">Signal</keyword>